<proteinExistence type="predicted"/>
<dbReference type="PANTHER" id="PTHR37292">
    <property type="entry name" value="VNG6097C"/>
    <property type="match status" value="1"/>
</dbReference>
<feature type="domain" description="GmrSD restriction endonucleases N-terminal" evidence="1">
    <location>
        <begin position="11"/>
        <end position="114"/>
    </location>
</feature>
<name>A0AAX2GZP6_9FLAO</name>
<evidence type="ECO:0000313" key="2">
    <source>
        <dbReference type="EMBL" id="SNV05389.1"/>
    </source>
</evidence>
<gene>
    <name evidence="2" type="ORF">SAMEA44541418_00583</name>
</gene>
<dbReference type="RefSeq" id="WP_082753010.1">
    <property type="nucleotide sequence ID" value="NZ_CP014227.1"/>
</dbReference>
<dbReference type="Pfam" id="PF03235">
    <property type="entry name" value="GmrSD_N"/>
    <property type="match status" value="1"/>
</dbReference>
<reference evidence="2 3" key="1">
    <citation type="submission" date="2017-06" db="EMBL/GenBank/DDBJ databases">
        <authorList>
            <consortium name="Pathogen Informatics"/>
        </authorList>
    </citation>
    <scope>NUCLEOTIDE SEQUENCE [LARGE SCALE GENOMIC DNA]</scope>
    <source>
        <strain evidence="2 3">NCTC12947</strain>
    </source>
</reference>
<dbReference type="AlphaFoldDB" id="A0AAX2GZP6"/>
<dbReference type="InterPro" id="IPR004919">
    <property type="entry name" value="GmrSD_N"/>
</dbReference>
<evidence type="ECO:0000259" key="1">
    <source>
        <dbReference type="Pfam" id="PF03235"/>
    </source>
</evidence>
<dbReference type="EMBL" id="LT906449">
    <property type="protein sequence ID" value="SNV05389.1"/>
    <property type="molecule type" value="Genomic_DNA"/>
</dbReference>
<accession>A0AAX2GZP6</accession>
<organism evidence="2 3">
    <name type="scientific">Capnocytophaga haemolytica</name>
    <dbReference type="NCBI Taxonomy" id="45243"/>
    <lineage>
        <taxon>Bacteria</taxon>
        <taxon>Pseudomonadati</taxon>
        <taxon>Bacteroidota</taxon>
        <taxon>Flavobacteriia</taxon>
        <taxon>Flavobacteriales</taxon>
        <taxon>Flavobacteriaceae</taxon>
        <taxon>Capnocytophaga</taxon>
    </lineage>
</organism>
<dbReference type="Proteomes" id="UP000215539">
    <property type="component" value="Chromosome 1"/>
</dbReference>
<dbReference type="PANTHER" id="PTHR37292:SF2">
    <property type="entry name" value="DUF262 DOMAIN-CONTAINING PROTEIN"/>
    <property type="match status" value="1"/>
</dbReference>
<protein>
    <submittedName>
        <fullName evidence="2">Uncharacterized conserved protein</fullName>
    </submittedName>
</protein>
<sequence length="124" mass="14915">MSGFQSPITISQALEHIDRNEYLLPSFQREFVWKSEQIENLFDSLMKGYPISSMLFWKVRGKTKSEFTFYKFLNEYRQWYKVHNEHISTDRLNDFYAILDGQQRLTALYIGLCGSYAYKIYRHS</sequence>
<evidence type="ECO:0000313" key="3">
    <source>
        <dbReference type="Proteomes" id="UP000215539"/>
    </source>
</evidence>